<keyword evidence="2" id="KW-1185">Reference proteome</keyword>
<proteinExistence type="predicted"/>
<dbReference type="EMBL" id="LSMT01000104">
    <property type="protein sequence ID" value="PFX27403.1"/>
    <property type="molecule type" value="Genomic_DNA"/>
</dbReference>
<dbReference type="PANTHER" id="PTHR45985">
    <property type="match status" value="1"/>
</dbReference>
<reference evidence="2" key="1">
    <citation type="journal article" date="2017" name="bioRxiv">
        <title>Comparative analysis of the genomes of Stylophora pistillata and Acropora digitifera provides evidence for extensive differences between species of corals.</title>
        <authorList>
            <person name="Voolstra C.R."/>
            <person name="Li Y."/>
            <person name="Liew Y.J."/>
            <person name="Baumgarten S."/>
            <person name="Zoccola D."/>
            <person name="Flot J.-F."/>
            <person name="Tambutte S."/>
            <person name="Allemand D."/>
            <person name="Aranda M."/>
        </authorList>
    </citation>
    <scope>NUCLEOTIDE SEQUENCE [LARGE SCALE GENOMIC DNA]</scope>
</reference>
<accession>A0A2B4SED6</accession>
<name>A0A2B4SED6_STYPI</name>
<dbReference type="AlphaFoldDB" id="A0A2B4SED6"/>
<dbReference type="InterPro" id="IPR052740">
    <property type="entry name" value="CE4"/>
</dbReference>
<gene>
    <name evidence="1" type="ORF">AWC38_SpisGene7912</name>
</gene>
<comment type="caution">
    <text evidence="1">The sequence shown here is derived from an EMBL/GenBank/DDBJ whole genome shotgun (WGS) entry which is preliminary data.</text>
</comment>
<dbReference type="PANTHER" id="PTHR45985:SF3">
    <property type="entry name" value="CHITIN DEACETYLASE-LIKE 4"/>
    <property type="match status" value="1"/>
</dbReference>
<protein>
    <submittedName>
        <fullName evidence="1">Uncharacterized protein</fullName>
    </submittedName>
</protein>
<evidence type="ECO:0000313" key="2">
    <source>
        <dbReference type="Proteomes" id="UP000225706"/>
    </source>
</evidence>
<dbReference type="Gene3D" id="3.20.20.370">
    <property type="entry name" value="Glycoside hydrolase/deacetylase"/>
    <property type="match status" value="1"/>
</dbReference>
<sequence>MLLEEQWLANSTYYKGTVSFLKKLASMSDVWIVTVSQALEWIQSPTSLRIIEDFAPWKCDSQPPADCPPGSCKTCYYPQAKGSPVMKTCAPSCPPNYPWVGNPDGN</sequence>
<evidence type="ECO:0000313" key="1">
    <source>
        <dbReference type="EMBL" id="PFX27403.1"/>
    </source>
</evidence>
<dbReference type="OrthoDB" id="6021972at2759"/>
<dbReference type="Proteomes" id="UP000225706">
    <property type="component" value="Unassembled WGS sequence"/>
</dbReference>
<organism evidence="1 2">
    <name type="scientific">Stylophora pistillata</name>
    <name type="common">Smooth cauliflower coral</name>
    <dbReference type="NCBI Taxonomy" id="50429"/>
    <lineage>
        <taxon>Eukaryota</taxon>
        <taxon>Metazoa</taxon>
        <taxon>Cnidaria</taxon>
        <taxon>Anthozoa</taxon>
        <taxon>Hexacorallia</taxon>
        <taxon>Scleractinia</taxon>
        <taxon>Astrocoeniina</taxon>
        <taxon>Pocilloporidae</taxon>
        <taxon>Stylophora</taxon>
    </lineage>
</organism>